<dbReference type="PANTHER" id="PTHR13285:SF18">
    <property type="entry name" value="PROTEIN-CYSTEINE N-PALMITOYLTRANSFERASE RASP"/>
    <property type="match status" value="1"/>
</dbReference>
<feature type="transmembrane region" description="Helical" evidence="8">
    <location>
        <begin position="6"/>
        <end position="22"/>
    </location>
</feature>
<dbReference type="InterPro" id="IPR051085">
    <property type="entry name" value="MB_O-acyltransferase"/>
</dbReference>
<feature type="transmembrane region" description="Helical" evidence="8">
    <location>
        <begin position="27"/>
        <end position="43"/>
    </location>
</feature>
<feature type="transmembrane region" description="Helical" evidence="8">
    <location>
        <begin position="157"/>
        <end position="176"/>
    </location>
</feature>
<evidence type="ECO:0000256" key="2">
    <source>
        <dbReference type="ARBA" id="ARBA00010323"/>
    </source>
</evidence>
<dbReference type="Pfam" id="PF03062">
    <property type="entry name" value="MBOAT"/>
    <property type="match status" value="1"/>
</dbReference>
<keyword evidence="3 7" id="KW-1003">Cell membrane</keyword>
<dbReference type="PIRSF" id="PIRSF016636">
    <property type="entry name" value="AlgI_DltB"/>
    <property type="match status" value="1"/>
</dbReference>
<keyword evidence="7" id="KW-0012">Acyltransferase</keyword>
<dbReference type="GO" id="GO:0042121">
    <property type="term" value="P:alginic acid biosynthetic process"/>
    <property type="evidence" value="ECO:0007669"/>
    <property type="project" value="InterPro"/>
</dbReference>
<comment type="caution">
    <text evidence="9">The sequence shown here is derived from an EMBL/GenBank/DDBJ whole genome shotgun (WGS) entry which is preliminary data.</text>
</comment>
<accession>A0A365Y4T6</accession>
<keyword evidence="6 7" id="KW-0472">Membrane</keyword>
<gene>
    <name evidence="9" type="ORF">DF182_10100</name>
</gene>
<evidence type="ECO:0000256" key="8">
    <source>
        <dbReference type="SAM" id="Phobius"/>
    </source>
</evidence>
<keyword evidence="10" id="KW-1185">Reference proteome</keyword>
<dbReference type="GO" id="GO:0005886">
    <property type="term" value="C:plasma membrane"/>
    <property type="evidence" value="ECO:0007669"/>
    <property type="project" value="UniProtKB-SubCell"/>
</dbReference>
<protein>
    <submittedName>
        <fullName evidence="9">MBOAT family protein</fullName>
    </submittedName>
</protein>
<feature type="transmembrane region" description="Helical" evidence="8">
    <location>
        <begin position="312"/>
        <end position="327"/>
    </location>
</feature>
<feature type="transmembrane region" description="Helical" evidence="8">
    <location>
        <begin position="444"/>
        <end position="466"/>
    </location>
</feature>
<dbReference type="GO" id="GO:0016746">
    <property type="term" value="F:acyltransferase activity"/>
    <property type="evidence" value="ECO:0007669"/>
    <property type="project" value="UniProtKB-KW"/>
</dbReference>
<feature type="transmembrane region" description="Helical" evidence="8">
    <location>
        <begin position="407"/>
        <end position="424"/>
    </location>
</feature>
<evidence type="ECO:0000256" key="6">
    <source>
        <dbReference type="ARBA" id="ARBA00023136"/>
    </source>
</evidence>
<feature type="transmembrane region" description="Helical" evidence="8">
    <location>
        <begin position="75"/>
        <end position="93"/>
    </location>
</feature>
<dbReference type="AlphaFoldDB" id="A0A365Y4T6"/>
<sequence length="468" mass="53703">MLFNSWAFILLLLATFVIYYLPRMGKLQVSILIISSLLFYAYGQPALLLLLLCSASINIMMSYMTVYGSVNHRKLYVTLGVVLNLAILAYFKYGSLLAHTFMDTSKGLGHYLIMTPLPIGISFYTFEGISLLLDVYSNRHADVLTIDKSIGKHVTKTLFFISFFPHLIAGPILKAYEFYPQIKEKSIKTIDWDYVFRKLTAGYFFKMVIADNLSNFTFWMTAPYFQTLSSITLIVMLLGYSIQIFADFAGYSMIALGLAKLFGYDLLENFNFPYISTSFSEFWRRWHISLSTFLKEYLYIPLGGNRKGHVRTYFNLTITMVLGGLWHGAGWSYAVWGAFHGLALAIERLINQTFRIKIESRIGIILKGCMVFSFVTLAWLLFRLPFHDVVDYLKAIGTNVHVPNNRLILVCIIIYSMPVVLYHIHYLMPADWRLNSTVNRYKYLANAIMLFLIAVNSGPSGSFIYFQF</sequence>
<dbReference type="OrthoDB" id="9805788at2"/>
<evidence type="ECO:0000256" key="7">
    <source>
        <dbReference type="PIRNR" id="PIRNR016636"/>
    </source>
</evidence>
<feature type="transmembrane region" description="Helical" evidence="8">
    <location>
        <begin position="113"/>
        <end position="136"/>
    </location>
</feature>
<proteinExistence type="inferred from homology"/>
<name>A0A365Y4T6_9BACT</name>
<dbReference type="PIRSF" id="PIRSF500217">
    <property type="entry name" value="AlgI"/>
    <property type="match status" value="1"/>
</dbReference>
<dbReference type="EMBL" id="QFFJ01000001">
    <property type="protein sequence ID" value="RBL92905.1"/>
    <property type="molecule type" value="Genomic_DNA"/>
</dbReference>
<keyword evidence="5 8" id="KW-1133">Transmembrane helix</keyword>
<dbReference type="InterPro" id="IPR004299">
    <property type="entry name" value="MBOAT_fam"/>
</dbReference>
<dbReference type="InterPro" id="IPR024194">
    <property type="entry name" value="Ac/AlaTfrase_AlgI/DltB"/>
</dbReference>
<evidence type="ECO:0000313" key="9">
    <source>
        <dbReference type="EMBL" id="RBL92905.1"/>
    </source>
</evidence>
<evidence type="ECO:0000256" key="5">
    <source>
        <dbReference type="ARBA" id="ARBA00022989"/>
    </source>
</evidence>
<keyword evidence="4 8" id="KW-0812">Transmembrane</keyword>
<evidence type="ECO:0000256" key="4">
    <source>
        <dbReference type="ARBA" id="ARBA00022692"/>
    </source>
</evidence>
<dbReference type="Proteomes" id="UP000253410">
    <property type="component" value="Unassembled WGS sequence"/>
</dbReference>
<evidence type="ECO:0000256" key="1">
    <source>
        <dbReference type="ARBA" id="ARBA00004651"/>
    </source>
</evidence>
<organism evidence="9 10">
    <name type="scientific">Chitinophaga flava</name>
    <dbReference type="NCBI Taxonomy" id="2259036"/>
    <lineage>
        <taxon>Bacteria</taxon>
        <taxon>Pseudomonadati</taxon>
        <taxon>Bacteroidota</taxon>
        <taxon>Chitinophagia</taxon>
        <taxon>Chitinophagales</taxon>
        <taxon>Chitinophagaceae</taxon>
        <taxon>Chitinophaga</taxon>
    </lineage>
</organism>
<comment type="subcellular location">
    <subcellularLocation>
        <location evidence="1">Cell membrane</location>
        <topology evidence="1">Multi-pass membrane protein</topology>
    </subcellularLocation>
</comment>
<evidence type="ECO:0000256" key="3">
    <source>
        <dbReference type="ARBA" id="ARBA00022475"/>
    </source>
</evidence>
<dbReference type="InterPro" id="IPR028362">
    <property type="entry name" value="AlgI"/>
</dbReference>
<dbReference type="PANTHER" id="PTHR13285">
    <property type="entry name" value="ACYLTRANSFERASE"/>
    <property type="match status" value="1"/>
</dbReference>
<reference evidence="9 10" key="1">
    <citation type="submission" date="2018-05" db="EMBL/GenBank/DDBJ databases">
        <title>Chitinophaga sp. K3CV102501T nov., isolated from isolated from a monsoon evergreen broad-leaved forest soil.</title>
        <authorList>
            <person name="Lv Y."/>
        </authorList>
    </citation>
    <scope>NUCLEOTIDE SEQUENCE [LARGE SCALE GENOMIC DNA]</scope>
    <source>
        <strain evidence="9 10">GDMCC 1.1325</strain>
    </source>
</reference>
<feature type="transmembrane region" description="Helical" evidence="8">
    <location>
        <begin position="216"/>
        <end position="237"/>
    </location>
</feature>
<feature type="transmembrane region" description="Helical" evidence="8">
    <location>
        <begin position="362"/>
        <end position="382"/>
    </location>
</feature>
<keyword evidence="7" id="KW-0808">Transferase</keyword>
<evidence type="ECO:0000313" key="10">
    <source>
        <dbReference type="Proteomes" id="UP000253410"/>
    </source>
</evidence>
<comment type="similarity">
    <text evidence="2 7">Belongs to the membrane-bound acyltransferase family.</text>
</comment>